<dbReference type="InterPro" id="IPR050300">
    <property type="entry name" value="GDXG_lipolytic_enzyme"/>
</dbReference>
<keyword evidence="1 3" id="KW-0378">Hydrolase</keyword>
<comment type="caution">
    <text evidence="3">The sequence shown here is derived from an EMBL/GenBank/DDBJ whole genome shotgun (WGS) entry which is preliminary data.</text>
</comment>
<sequence length="339" mass="37708">MPSLKSHVVSFVLRHSRKKAFSSPENLQRWIAAARKTEDHHPPASLHQRFNIETRTVDGFPVYEIAPKAGERRRILYLHGGAYVFEITPYHWHLIADMADRLGYGITVPIYPIAPEHDFHAMFGMVGDVYRQMLDETEAEDIVFMGDSAGGNMAVVLTMMAAEQALPLPSRHVLISPGLDMSLSNPEVFEAERRDPWLGISGGMEAVRLYSADFDRSDWHISPLYGDLSVLPKTLLLTGSHDLLSPDNLIFAQKARAVGVEVEVVYEEGMFHVWPLIDMPEARRARDSIVTFLAGEKTFGQAEIEAITWSAKASSGEPFKTGLASTKIASSISSSRSGW</sequence>
<feature type="domain" description="Alpha/beta hydrolase fold-3" evidence="2">
    <location>
        <begin position="75"/>
        <end position="274"/>
    </location>
</feature>
<dbReference type="RefSeq" id="WP_379027101.1">
    <property type="nucleotide sequence ID" value="NZ_JBHUGY010000077.1"/>
</dbReference>
<dbReference type="SUPFAM" id="SSF53474">
    <property type="entry name" value="alpha/beta-Hydrolases"/>
    <property type="match status" value="1"/>
</dbReference>
<protein>
    <submittedName>
        <fullName evidence="3">Alpha/beta hydrolase fold domain-containing protein</fullName>
    </submittedName>
</protein>
<accession>A0ABW4WST6</accession>
<proteinExistence type="predicted"/>
<evidence type="ECO:0000256" key="1">
    <source>
        <dbReference type="ARBA" id="ARBA00022801"/>
    </source>
</evidence>
<dbReference type="PANTHER" id="PTHR48081:SF8">
    <property type="entry name" value="ALPHA_BETA HYDROLASE FOLD-3 DOMAIN-CONTAINING PROTEIN-RELATED"/>
    <property type="match status" value="1"/>
</dbReference>
<keyword evidence="4" id="KW-1185">Reference proteome</keyword>
<dbReference type="Pfam" id="PF07859">
    <property type="entry name" value="Abhydrolase_3"/>
    <property type="match status" value="1"/>
</dbReference>
<dbReference type="Proteomes" id="UP001597349">
    <property type="component" value="Unassembled WGS sequence"/>
</dbReference>
<dbReference type="InterPro" id="IPR029058">
    <property type="entry name" value="AB_hydrolase_fold"/>
</dbReference>
<gene>
    <name evidence="3" type="ORF">ACFSQT_37805</name>
</gene>
<name>A0ABW4WST6_9HYPH</name>
<dbReference type="EMBL" id="JBHUGY010000077">
    <property type="protein sequence ID" value="MFD2058632.1"/>
    <property type="molecule type" value="Genomic_DNA"/>
</dbReference>
<dbReference type="InterPro" id="IPR013094">
    <property type="entry name" value="AB_hydrolase_3"/>
</dbReference>
<dbReference type="PANTHER" id="PTHR48081">
    <property type="entry name" value="AB HYDROLASE SUPERFAMILY PROTEIN C4A8.06C"/>
    <property type="match status" value="1"/>
</dbReference>
<evidence type="ECO:0000313" key="4">
    <source>
        <dbReference type="Proteomes" id="UP001597349"/>
    </source>
</evidence>
<reference evidence="4" key="1">
    <citation type="journal article" date="2019" name="Int. J. Syst. Evol. Microbiol.">
        <title>The Global Catalogue of Microorganisms (GCM) 10K type strain sequencing project: providing services to taxonomists for standard genome sequencing and annotation.</title>
        <authorList>
            <consortium name="The Broad Institute Genomics Platform"/>
            <consortium name="The Broad Institute Genome Sequencing Center for Infectious Disease"/>
            <person name="Wu L."/>
            <person name="Ma J."/>
        </authorList>
    </citation>
    <scope>NUCLEOTIDE SEQUENCE [LARGE SCALE GENOMIC DNA]</scope>
    <source>
        <strain evidence="4">CGMCC 1.16226</strain>
    </source>
</reference>
<organism evidence="3 4">
    <name type="scientific">Mesorhizobium calcicola</name>
    <dbReference type="NCBI Taxonomy" id="1300310"/>
    <lineage>
        <taxon>Bacteria</taxon>
        <taxon>Pseudomonadati</taxon>
        <taxon>Pseudomonadota</taxon>
        <taxon>Alphaproteobacteria</taxon>
        <taxon>Hyphomicrobiales</taxon>
        <taxon>Phyllobacteriaceae</taxon>
        <taxon>Mesorhizobium</taxon>
    </lineage>
</organism>
<dbReference type="GO" id="GO:0016787">
    <property type="term" value="F:hydrolase activity"/>
    <property type="evidence" value="ECO:0007669"/>
    <property type="project" value="UniProtKB-KW"/>
</dbReference>
<evidence type="ECO:0000259" key="2">
    <source>
        <dbReference type="Pfam" id="PF07859"/>
    </source>
</evidence>
<evidence type="ECO:0000313" key="3">
    <source>
        <dbReference type="EMBL" id="MFD2058632.1"/>
    </source>
</evidence>
<dbReference type="Gene3D" id="3.40.50.1820">
    <property type="entry name" value="alpha/beta hydrolase"/>
    <property type="match status" value="1"/>
</dbReference>